<sequence>MTTRKKLTSVSIIATAIVTSSSLPLYVFAEETHNDSYTAPSSDTTKSYQEQYQARLTQAAQKKEEFQEKYNEQLTLAAQKKEEYREQYNDKLTEAAQKKEEVRENIDEAKEDALARAKEHILDQVDRIITYLESLKDKTNNSLGLSDEQKAAAIAELDTYINQLEEMKGQVEAAETFEDLRSQATFAKEIWQDYNGEHRKYVGLNVAGRFQEFLDKLSSPAERLALRLDEIEANHDVDLTEVRTALANFETAMAQAQELIDEAVALFNTIGSDDVDATATYNAGMAKLREAKTLLKDAYEDLREAIISAKEALGELDTPEK</sequence>
<comment type="caution">
    <text evidence="3">The sequence shown here is derived from an EMBL/GenBank/DDBJ whole genome shotgun (WGS) entry which is preliminary data.</text>
</comment>
<evidence type="ECO:0000313" key="4">
    <source>
        <dbReference type="Proteomes" id="UP000701698"/>
    </source>
</evidence>
<reference evidence="3" key="1">
    <citation type="submission" date="2020-04" db="EMBL/GenBank/DDBJ databases">
        <authorList>
            <person name="Zhang T."/>
        </authorList>
    </citation>
    <scope>NUCLEOTIDE SEQUENCE</scope>
    <source>
        <strain evidence="3">HKST-UBA01</strain>
    </source>
</reference>
<dbReference type="EMBL" id="JAGQKX010000032">
    <property type="protein sequence ID" value="MCA9390113.1"/>
    <property type="molecule type" value="Genomic_DNA"/>
</dbReference>
<protein>
    <recommendedName>
        <fullName evidence="5">DUF5667 domain-containing protein</fullName>
    </recommendedName>
</protein>
<keyword evidence="1" id="KW-0175">Coiled coil</keyword>
<dbReference type="Proteomes" id="UP000701698">
    <property type="component" value="Unassembled WGS sequence"/>
</dbReference>
<evidence type="ECO:0000256" key="1">
    <source>
        <dbReference type="SAM" id="Coils"/>
    </source>
</evidence>
<gene>
    <name evidence="3" type="ORF">KC571_01810</name>
</gene>
<feature type="coiled-coil region" evidence="1">
    <location>
        <begin position="49"/>
        <end position="119"/>
    </location>
</feature>
<feature type="signal peptide" evidence="2">
    <location>
        <begin position="1"/>
        <end position="29"/>
    </location>
</feature>
<keyword evidence="2" id="KW-0732">Signal</keyword>
<name>A0A955LGP9_UNCKA</name>
<accession>A0A955LGP9</accession>
<organism evidence="3 4">
    <name type="scientific">candidate division WWE3 bacterium</name>
    <dbReference type="NCBI Taxonomy" id="2053526"/>
    <lineage>
        <taxon>Bacteria</taxon>
        <taxon>Katanobacteria</taxon>
    </lineage>
</organism>
<evidence type="ECO:0000313" key="3">
    <source>
        <dbReference type="EMBL" id="MCA9390113.1"/>
    </source>
</evidence>
<feature type="coiled-coil region" evidence="1">
    <location>
        <begin position="239"/>
        <end position="305"/>
    </location>
</feature>
<reference evidence="3" key="2">
    <citation type="journal article" date="2021" name="Microbiome">
        <title>Successional dynamics and alternative stable states in a saline activated sludge microbial community over 9 years.</title>
        <authorList>
            <person name="Wang Y."/>
            <person name="Ye J."/>
            <person name="Ju F."/>
            <person name="Liu L."/>
            <person name="Boyd J.A."/>
            <person name="Deng Y."/>
            <person name="Parks D.H."/>
            <person name="Jiang X."/>
            <person name="Yin X."/>
            <person name="Woodcroft B.J."/>
            <person name="Tyson G.W."/>
            <person name="Hugenholtz P."/>
            <person name="Polz M.F."/>
            <person name="Zhang T."/>
        </authorList>
    </citation>
    <scope>NUCLEOTIDE SEQUENCE</scope>
    <source>
        <strain evidence="3">HKST-UBA01</strain>
    </source>
</reference>
<proteinExistence type="predicted"/>
<evidence type="ECO:0000256" key="2">
    <source>
        <dbReference type="SAM" id="SignalP"/>
    </source>
</evidence>
<evidence type="ECO:0008006" key="5">
    <source>
        <dbReference type="Google" id="ProtNLM"/>
    </source>
</evidence>
<feature type="chain" id="PRO_5037740237" description="DUF5667 domain-containing protein" evidence="2">
    <location>
        <begin position="30"/>
        <end position="321"/>
    </location>
</feature>
<dbReference type="AlphaFoldDB" id="A0A955LGP9"/>